<evidence type="ECO:0008006" key="3">
    <source>
        <dbReference type="Google" id="ProtNLM"/>
    </source>
</evidence>
<organism evidence="1 2">
    <name type="scientific">Aromatoleum petrolei</name>
    <dbReference type="NCBI Taxonomy" id="76116"/>
    <lineage>
        <taxon>Bacteria</taxon>
        <taxon>Pseudomonadati</taxon>
        <taxon>Pseudomonadota</taxon>
        <taxon>Betaproteobacteria</taxon>
        <taxon>Rhodocyclales</taxon>
        <taxon>Rhodocyclaceae</taxon>
        <taxon>Aromatoleum</taxon>
    </lineage>
</organism>
<dbReference type="EMBL" id="WTVR01000060">
    <property type="protein sequence ID" value="NMF90987.1"/>
    <property type="molecule type" value="Genomic_DNA"/>
</dbReference>
<comment type="caution">
    <text evidence="1">The sequence shown here is derived from an EMBL/GenBank/DDBJ whole genome shotgun (WGS) entry which is preliminary data.</text>
</comment>
<reference evidence="1 2" key="1">
    <citation type="submission" date="2019-12" db="EMBL/GenBank/DDBJ databases">
        <title>Comparative genomics gives insights into the taxonomy of the Azoarcus-Aromatoleum group and reveals separate origins of nif in the plant-associated Azoarcus and non-plant-associated Aromatoleum sub-groups.</title>
        <authorList>
            <person name="Lafos M."/>
            <person name="Maluk M."/>
            <person name="Batista M."/>
            <person name="Junghare M."/>
            <person name="Carmona M."/>
            <person name="Faoro H."/>
            <person name="Cruz L.M."/>
            <person name="Battistoni F."/>
            <person name="De Souza E."/>
            <person name="Pedrosa F."/>
            <person name="Chen W.-M."/>
            <person name="Poole P.S."/>
            <person name="Dixon R.A."/>
            <person name="James E.K."/>
        </authorList>
    </citation>
    <scope>NUCLEOTIDE SEQUENCE [LARGE SCALE GENOMIC DNA]</scope>
    <source>
        <strain evidence="1 2">ToN1</strain>
    </source>
</reference>
<sequence length="316" mass="34963">MQEKLFLLTSKQVARRLTEVFDFVWPTATAIWNLRWQVAGYVSASPTATESELAGRFVAGSGIRGANLRRSCIDSSWQDQQQEFARFLLFEFCSLYEAWCEGALNELGAASSLSKHLQFPTTFKNGAPSRGRFHAINLIVQGGSQIMAGSIYPAIAKNKKNSPPHIEQLLVCYRYFKEARNSLVHAGGSTSRNFISAEAAYNQLTPAQVGLKEVPVINGHTAGSQIKLSLRGVVGFGDIVLRLVSTLDAEFSKSPGAEQAFVRRWRTCHGGPAVQVPANPNSCHERIRRLVRRLDLPTPVVTAQFEAWLRNNQCIV</sequence>
<protein>
    <recommendedName>
        <fullName evidence="3">Apea-like HEPN domain-containing protein</fullName>
    </recommendedName>
</protein>
<name>A0ABX1N0H7_9RHOO</name>
<accession>A0ABX1N0H7</accession>
<dbReference type="Proteomes" id="UP000652074">
    <property type="component" value="Unassembled WGS sequence"/>
</dbReference>
<evidence type="ECO:0000313" key="2">
    <source>
        <dbReference type="Proteomes" id="UP000652074"/>
    </source>
</evidence>
<evidence type="ECO:0000313" key="1">
    <source>
        <dbReference type="EMBL" id="NMF90987.1"/>
    </source>
</evidence>
<keyword evidence="2" id="KW-1185">Reference proteome</keyword>
<dbReference type="RefSeq" id="WP_169208316.1">
    <property type="nucleotide sequence ID" value="NZ_CP059560.1"/>
</dbReference>
<gene>
    <name evidence="1" type="ORF">GPA26_21220</name>
</gene>
<proteinExistence type="predicted"/>